<sequence>MDTSFKNIAIEKKIGDTAKAAIQWFAAREEEWLLLFDNADDPNIDLNKFFPQCNHGNVIITTRNPGLSVYAGANTHVDNMEEADAVELLLRSAALESVPKNRVAATAIAKELACLPLAIIQAGAYIAKSRNLGGYLTVYSTNKSRLLNEKPAQSHDSYVWTVYTTWQMSFNKLSPLAAQFLQLCSFLHHKGISEEFFINASKYHPKSASPTEKDLEGSLEFLSHFVLPGKTWDTLRFQDVTAEIMSYSLMIFDPDQTMFSMHPLVHDWCQSIITDQEAYH</sequence>
<dbReference type="Pfam" id="PF25000">
    <property type="entry name" value="DUF7779"/>
    <property type="match status" value="1"/>
</dbReference>
<evidence type="ECO:0000313" key="3">
    <source>
        <dbReference type="Proteomes" id="UP001219525"/>
    </source>
</evidence>
<evidence type="ECO:0000313" key="2">
    <source>
        <dbReference type="EMBL" id="KAJ7211767.1"/>
    </source>
</evidence>
<protein>
    <recommendedName>
        <fullName evidence="1">DUF7779 domain-containing protein</fullName>
    </recommendedName>
</protein>
<keyword evidence="3" id="KW-1185">Reference proteome</keyword>
<dbReference type="AlphaFoldDB" id="A0AAD6YBH5"/>
<dbReference type="PANTHER" id="PTHR35205">
    <property type="entry name" value="NB-ARC AND TPR DOMAIN PROTEIN"/>
    <property type="match status" value="1"/>
</dbReference>
<feature type="domain" description="DUF7779" evidence="1">
    <location>
        <begin position="168"/>
        <end position="277"/>
    </location>
</feature>
<comment type="caution">
    <text evidence="2">The sequence shown here is derived from an EMBL/GenBank/DDBJ whole genome shotgun (WGS) entry which is preliminary data.</text>
</comment>
<organism evidence="2 3">
    <name type="scientific">Mycena pura</name>
    <dbReference type="NCBI Taxonomy" id="153505"/>
    <lineage>
        <taxon>Eukaryota</taxon>
        <taxon>Fungi</taxon>
        <taxon>Dikarya</taxon>
        <taxon>Basidiomycota</taxon>
        <taxon>Agaricomycotina</taxon>
        <taxon>Agaricomycetes</taxon>
        <taxon>Agaricomycetidae</taxon>
        <taxon>Agaricales</taxon>
        <taxon>Marasmiineae</taxon>
        <taxon>Mycenaceae</taxon>
        <taxon>Mycena</taxon>
    </lineage>
</organism>
<dbReference type="PANTHER" id="PTHR35205:SF1">
    <property type="entry name" value="ZU5 DOMAIN-CONTAINING PROTEIN"/>
    <property type="match status" value="1"/>
</dbReference>
<dbReference type="Proteomes" id="UP001219525">
    <property type="component" value="Unassembled WGS sequence"/>
</dbReference>
<reference evidence="2" key="1">
    <citation type="submission" date="2023-03" db="EMBL/GenBank/DDBJ databases">
        <title>Massive genome expansion in bonnet fungi (Mycena s.s.) driven by repeated elements and novel gene families across ecological guilds.</title>
        <authorList>
            <consortium name="Lawrence Berkeley National Laboratory"/>
            <person name="Harder C.B."/>
            <person name="Miyauchi S."/>
            <person name="Viragh M."/>
            <person name="Kuo A."/>
            <person name="Thoen E."/>
            <person name="Andreopoulos B."/>
            <person name="Lu D."/>
            <person name="Skrede I."/>
            <person name="Drula E."/>
            <person name="Henrissat B."/>
            <person name="Morin E."/>
            <person name="Kohler A."/>
            <person name="Barry K."/>
            <person name="LaButti K."/>
            <person name="Morin E."/>
            <person name="Salamov A."/>
            <person name="Lipzen A."/>
            <person name="Mereny Z."/>
            <person name="Hegedus B."/>
            <person name="Baldrian P."/>
            <person name="Stursova M."/>
            <person name="Weitz H."/>
            <person name="Taylor A."/>
            <person name="Grigoriev I.V."/>
            <person name="Nagy L.G."/>
            <person name="Martin F."/>
            <person name="Kauserud H."/>
        </authorList>
    </citation>
    <scope>NUCLEOTIDE SEQUENCE</scope>
    <source>
        <strain evidence="2">9144</strain>
    </source>
</reference>
<dbReference type="SUPFAM" id="SSF52540">
    <property type="entry name" value="P-loop containing nucleoside triphosphate hydrolases"/>
    <property type="match status" value="1"/>
</dbReference>
<dbReference type="InterPro" id="IPR027417">
    <property type="entry name" value="P-loop_NTPase"/>
</dbReference>
<name>A0AAD6YBH5_9AGAR</name>
<accession>A0AAD6YBH5</accession>
<evidence type="ECO:0000259" key="1">
    <source>
        <dbReference type="Pfam" id="PF25000"/>
    </source>
</evidence>
<gene>
    <name evidence="2" type="ORF">GGX14DRAFT_362346</name>
</gene>
<feature type="non-terminal residue" evidence="2">
    <location>
        <position position="280"/>
    </location>
</feature>
<proteinExistence type="predicted"/>
<dbReference type="EMBL" id="JARJCW010000025">
    <property type="protein sequence ID" value="KAJ7211767.1"/>
    <property type="molecule type" value="Genomic_DNA"/>
</dbReference>
<dbReference type="Gene3D" id="3.40.50.300">
    <property type="entry name" value="P-loop containing nucleotide triphosphate hydrolases"/>
    <property type="match status" value="1"/>
</dbReference>
<dbReference type="InterPro" id="IPR056681">
    <property type="entry name" value="DUF7779"/>
</dbReference>